<protein>
    <submittedName>
        <fullName evidence="2">Uncharacterized protein</fullName>
    </submittedName>
</protein>
<dbReference type="Proteomes" id="UP001049176">
    <property type="component" value="Chromosome 7"/>
</dbReference>
<feature type="compositionally biased region" description="Polar residues" evidence="1">
    <location>
        <begin position="129"/>
        <end position="141"/>
    </location>
</feature>
<evidence type="ECO:0000313" key="3">
    <source>
        <dbReference type="Proteomes" id="UP001049176"/>
    </source>
</evidence>
<reference evidence="2" key="1">
    <citation type="journal article" date="2021" name="Genome Biol. Evol.">
        <title>The assembled and annotated genome of the fairy-ring fungus Marasmius oreades.</title>
        <authorList>
            <person name="Hiltunen M."/>
            <person name="Ament-Velasquez S.L."/>
            <person name="Johannesson H."/>
        </authorList>
    </citation>
    <scope>NUCLEOTIDE SEQUENCE</scope>
    <source>
        <strain evidence="2">03SP1</strain>
    </source>
</reference>
<feature type="region of interest" description="Disordered" evidence="1">
    <location>
        <begin position="202"/>
        <end position="234"/>
    </location>
</feature>
<dbReference type="AlphaFoldDB" id="A0A9P7RUK8"/>
<sequence>MAILRVLNDIFKRFCTLLLSVITLFKHIQFSKPRRSRALTAADAVIPFDCPLPAVDLERGEISPVPKAEFSIYSTRSGEQERVIFWAPLPESDGHLSSVILEPSNCSTPKFPFGRASYSIHTQSRDSHASSTSTQTMPSFSSRLGLMDSSRAMPVALSEDHLGKIAWKAPQFPIPVQTTYRDTLASNSAAFYHGQAPRAFFESSSNNSLSSKLSSRKRVRDYSHRGTTPTFPRTTCRSLSIRSSISAYSNLTDSSHSFASNSSASPSVYAASFPRPPNFITPTIRSPHRHVVMNPGRNGTITPPSRLAHVATHRKRSPIVWYKDLSILLTDSASTLHSGSPGGPKALPAWLCVGTGSQFSSHIGHFRYPYQQQSRPPSSLTSMKKAMLRLNYHFPPSPSPGSPQSGTFAGAHDAKTGVVMSDIDLDVVSVVRSVMQETREDEELDLARSLASGETTNSLKVMAVLDEVEDVDSASTQSFQRARKVMPSFTDTSCYSIDSPRSRSNSKTPSGPHSSEPYVSTAADSFDDTFRPDTPPSVMSCSSTAYLPYLLSDLSTISGKVSDGNFGSLVSLSPASSRSAPTRWGRFSYPSTSHAKRNTIGDVRMSGVVSWSDLVTFSSHTTREGSFNVGAGERDCEVAGGSEADDQALGKEVGNIEKEKRPFVRGHVRAAMRIEKSFKALDRDIHWSDVVNLDRL</sequence>
<organism evidence="2 3">
    <name type="scientific">Marasmius oreades</name>
    <name type="common">fairy-ring Marasmius</name>
    <dbReference type="NCBI Taxonomy" id="181124"/>
    <lineage>
        <taxon>Eukaryota</taxon>
        <taxon>Fungi</taxon>
        <taxon>Dikarya</taxon>
        <taxon>Basidiomycota</taxon>
        <taxon>Agaricomycotina</taxon>
        <taxon>Agaricomycetes</taxon>
        <taxon>Agaricomycetidae</taxon>
        <taxon>Agaricales</taxon>
        <taxon>Marasmiineae</taxon>
        <taxon>Marasmiaceae</taxon>
        <taxon>Marasmius</taxon>
    </lineage>
</organism>
<feature type="region of interest" description="Disordered" evidence="1">
    <location>
        <begin position="494"/>
        <end position="534"/>
    </location>
</feature>
<feature type="compositionally biased region" description="Low complexity" evidence="1">
    <location>
        <begin position="203"/>
        <end position="213"/>
    </location>
</feature>
<feature type="compositionally biased region" description="Polar residues" evidence="1">
    <location>
        <begin position="225"/>
        <end position="234"/>
    </location>
</feature>
<dbReference type="GeneID" id="66080761"/>
<proteinExistence type="predicted"/>
<evidence type="ECO:0000256" key="1">
    <source>
        <dbReference type="SAM" id="MobiDB-lite"/>
    </source>
</evidence>
<keyword evidence="3" id="KW-1185">Reference proteome</keyword>
<gene>
    <name evidence="2" type="ORF">E1B28_011686</name>
</gene>
<comment type="caution">
    <text evidence="2">The sequence shown here is derived from an EMBL/GenBank/DDBJ whole genome shotgun (WGS) entry which is preliminary data.</text>
</comment>
<feature type="compositionally biased region" description="Polar residues" evidence="1">
    <location>
        <begin position="502"/>
        <end position="513"/>
    </location>
</feature>
<accession>A0A9P7RUK8</accession>
<feature type="region of interest" description="Disordered" evidence="1">
    <location>
        <begin position="122"/>
        <end position="141"/>
    </location>
</feature>
<name>A0A9P7RUK8_9AGAR</name>
<dbReference type="RefSeq" id="XP_043006539.1">
    <property type="nucleotide sequence ID" value="XM_043156744.1"/>
</dbReference>
<dbReference type="EMBL" id="CM032187">
    <property type="protein sequence ID" value="KAG7090069.1"/>
    <property type="molecule type" value="Genomic_DNA"/>
</dbReference>
<evidence type="ECO:0000313" key="2">
    <source>
        <dbReference type="EMBL" id="KAG7090069.1"/>
    </source>
</evidence>
<dbReference type="KEGG" id="more:E1B28_011686"/>
<dbReference type="OrthoDB" id="3062232at2759"/>